<keyword evidence="2 5" id="KW-0547">Nucleotide-binding</keyword>
<evidence type="ECO:0000256" key="6">
    <source>
        <dbReference type="SAM" id="MobiDB-lite"/>
    </source>
</evidence>
<dbReference type="InterPro" id="IPR011009">
    <property type="entry name" value="Kinase-like_dom_sf"/>
</dbReference>
<reference evidence="9 10" key="1">
    <citation type="submission" date="2019-02" db="EMBL/GenBank/DDBJ databases">
        <title>Planctomycetal bacteria perform biofilm scaping via a novel small molecule.</title>
        <authorList>
            <person name="Jeske O."/>
            <person name="Boedeker C."/>
            <person name="Wiegand S."/>
            <person name="Breitling P."/>
            <person name="Kallscheuer N."/>
            <person name="Jogler M."/>
            <person name="Rohde M."/>
            <person name="Petersen J."/>
            <person name="Medema M.H."/>
            <person name="Surup F."/>
            <person name="Jogler C."/>
        </authorList>
    </citation>
    <scope>NUCLEOTIDE SEQUENCE [LARGE SCALE GENOMIC DNA]</scope>
    <source>
        <strain evidence="9 10">Mal15</strain>
    </source>
</reference>
<evidence type="ECO:0000256" key="4">
    <source>
        <dbReference type="ARBA" id="ARBA00022840"/>
    </source>
</evidence>
<feature type="binding site" evidence="5">
    <location>
        <position position="173"/>
    </location>
    <ligand>
        <name>ATP</name>
        <dbReference type="ChEBI" id="CHEBI:30616"/>
    </ligand>
</feature>
<feature type="transmembrane region" description="Helical" evidence="7">
    <location>
        <begin position="517"/>
        <end position="541"/>
    </location>
</feature>
<protein>
    <submittedName>
        <fullName evidence="9">Serine/threonine-protein kinase StkP</fullName>
        <ecNumber evidence="9">2.7.11.1</ecNumber>
    </submittedName>
</protein>
<keyword evidence="4 5" id="KW-0067">ATP-binding</keyword>
<dbReference type="AlphaFoldDB" id="A0A5B9M7R1"/>
<dbReference type="SUPFAM" id="SSF56112">
    <property type="entry name" value="Protein kinase-like (PK-like)"/>
    <property type="match status" value="1"/>
</dbReference>
<dbReference type="PROSITE" id="PS00107">
    <property type="entry name" value="PROTEIN_KINASE_ATP"/>
    <property type="match status" value="1"/>
</dbReference>
<dbReference type="InterPro" id="IPR000719">
    <property type="entry name" value="Prot_kinase_dom"/>
</dbReference>
<dbReference type="Proteomes" id="UP000321353">
    <property type="component" value="Chromosome"/>
</dbReference>
<evidence type="ECO:0000256" key="3">
    <source>
        <dbReference type="ARBA" id="ARBA00022777"/>
    </source>
</evidence>
<dbReference type="PROSITE" id="PS50011">
    <property type="entry name" value="PROTEIN_KINASE_DOM"/>
    <property type="match status" value="1"/>
</dbReference>
<feature type="region of interest" description="Disordered" evidence="6">
    <location>
        <begin position="108"/>
        <end position="140"/>
    </location>
</feature>
<keyword evidence="1 9" id="KW-0808">Transferase</keyword>
<dbReference type="Pfam" id="PF00069">
    <property type="entry name" value="Pkinase"/>
    <property type="match status" value="1"/>
</dbReference>
<keyword evidence="10" id="KW-1185">Reference proteome</keyword>
<sequence>MQIECPHCCAKLQLGKPKPGRYKPKCKRCGEEFLIQVGSEAPPRVRVGKLKPAASSRSRRDAPTVAEPRTADAAQAVGQTVAAEQTVDQTVDQDHSSVSSPAVKISAGTAAQLKDAPSGGPAPSGDESDDKDAATGPPSRLGGYRIIRMLGRGAMGAVYQAKQVSLDRDVALKTIRTRLTENPASLARFTREAYAAAQLAHHNVVQIYDFGEDDGQLYFSMEWIRGGSLGDLVRDKGSLDPKLAATYILQAARGLQFAHRSGMVHRDVKPANLLLSEDGVVKVADLGLVKVPDQIDPESSGEELSYSGLQSGTQVTMQGTAIGTPAYMAPEQSADATAVDHRADIYSLGCSLFYLLAGRSPYAATEISEVIQQHAHAALPDLAEIQPRVPQPLCQIVARAMAKRPSDRYGSLAEMIDDLQSFLGVESLMGFSPSREQADRWEILAERYAKTQLVKRFSGKLFVALAAAAVLITLASPLISLQVFLLGPVMLVTACIVAVVLATTTEQSAIADHVRRWLGTLSWIEIGIASLASLILCLALVVLAAGLWIGAVLGLILGAGIGAGYHFAVTVTAAKAGKPTLEEARRFVRDLRIEGAEEEGLRDFLARYAGAGWQSIYEALFGYDALAEKRRRLSIDVSFDGPTESRSLRDRLCKALDRRANQKRQAADRKKLAQLEQRSLISQGVSAAQAREQSWQMASAIMETAHQTVEQSGKDERVIADVKRKRIKAMLADARSGRYKRPRDRYAALKFAFSGVSRLLAGCLLLAVFAFAAQSVDLFGEEVIRSVRSGDFDLQTVAGAVTTDALGQSTSLWSVGIAGALLCLSAFVSGWRMTPFAVVATIVILFGANLGLPGVGPAPAWIVAAAVGLVIYLPGVVYGERDMR</sequence>
<feature type="transmembrane region" description="Helical" evidence="7">
    <location>
        <begin position="748"/>
        <end position="773"/>
    </location>
</feature>
<proteinExistence type="predicted"/>
<dbReference type="GO" id="GO:0004674">
    <property type="term" value="F:protein serine/threonine kinase activity"/>
    <property type="evidence" value="ECO:0007669"/>
    <property type="project" value="UniProtKB-EC"/>
</dbReference>
<feature type="transmembrane region" description="Helical" evidence="7">
    <location>
        <begin position="858"/>
        <end position="878"/>
    </location>
</feature>
<accession>A0A5B9M7R1</accession>
<dbReference type="Gene3D" id="3.30.200.20">
    <property type="entry name" value="Phosphorylase Kinase, domain 1"/>
    <property type="match status" value="1"/>
</dbReference>
<dbReference type="EMBL" id="CP036264">
    <property type="protein sequence ID" value="QEF96186.1"/>
    <property type="molecule type" value="Genomic_DNA"/>
</dbReference>
<dbReference type="SMART" id="SM00220">
    <property type="entry name" value="S_TKc"/>
    <property type="match status" value="1"/>
</dbReference>
<dbReference type="InterPro" id="IPR008271">
    <property type="entry name" value="Ser/Thr_kinase_AS"/>
</dbReference>
<dbReference type="PANTHER" id="PTHR43289:SF34">
    <property type="entry name" value="SERINE_THREONINE-PROTEIN KINASE YBDM-RELATED"/>
    <property type="match status" value="1"/>
</dbReference>
<feature type="region of interest" description="Disordered" evidence="6">
    <location>
        <begin position="40"/>
        <end position="77"/>
    </location>
</feature>
<feature type="transmembrane region" description="Helical" evidence="7">
    <location>
        <begin position="547"/>
        <end position="568"/>
    </location>
</feature>
<evidence type="ECO:0000256" key="2">
    <source>
        <dbReference type="ARBA" id="ARBA00022741"/>
    </source>
</evidence>
<dbReference type="CDD" id="cd14014">
    <property type="entry name" value="STKc_PknB_like"/>
    <property type="match status" value="1"/>
</dbReference>
<dbReference type="KEGG" id="smam:Mal15_02130"/>
<dbReference type="EC" id="2.7.11.1" evidence="9"/>
<dbReference type="InterPro" id="IPR017441">
    <property type="entry name" value="Protein_kinase_ATP_BS"/>
</dbReference>
<evidence type="ECO:0000256" key="7">
    <source>
        <dbReference type="SAM" id="Phobius"/>
    </source>
</evidence>
<evidence type="ECO:0000256" key="1">
    <source>
        <dbReference type="ARBA" id="ARBA00022679"/>
    </source>
</evidence>
<keyword evidence="7" id="KW-0812">Transmembrane</keyword>
<gene>
    <name evidence="9" type="primary">stkP_1</name>
    <name evidence="9" type="ORF">Mal15_02130</name>
</gene>
<evidence type="ECO:0000313" key="10">
    <source>
        <dbReference type="Proteomes" id="UP000321353"/>
    </source>
</evidence>
<keyword evidence="7" id="KW-0472">Membrane</keyword>
<feature type="transmembrane region" description="Helical" evidence="7">
    <location>
        <begin position="461"/>
        <end position="479"/>
    </location>
</feature>
<feature type="domain" description="Protein kinase" evidence="8">
    <location>
        <begin position="144"/>
        <end position="423"/>
    </location>
</feature>
<name>A0A5B9M7R1_9BACT</name>
<organism evidence="9 10">
    <name type="scientific">Stieleria maiorica</name>
    <dbReference type="NCBI Taxonomy" id="2795974"/>
    <lineage>
        <taxon>Bacteria</taxon>
        <taxon>Pseudomonadati</taxon>
        <taxon>Planctomycetota</taxon>
        <taxon>Planctomycetia</taxon>
        <taxon>Pirellulales</taxon>
        <taxon>Pirellulaceae</taxon>
        <taxon>Stieleria</taxon>
    </lineage>
</organism>
<evidence type="ECO:0000256" key="5">
    <source>
        <dbReference type="PROSITE-ProRule" id="PRU10141"/>
    </source>
</evidence>
<keyword evidence="3 9" id="KW-0418">Kinase</keyword>
<dbReference type="PROSITE" id="PS00108">
    <property type="entry name" value="PROTEIN_KINASE_ST"/>
    <property type="match status" value="1"/>
</dbReference>
<dbReference type="PANTHER" id="PTHR43289">
    <property type="entry name" value="MITOGEN-ACTIVATED PROTEIN KINASE KINASE KINASE 20-RELATED"/>
    <property type="match status" value="1"/>
</dbReference>
<dbReference type="Gene3D" id="1.10.510.10">
    <property type="entry name" value="Transferase(Phosphotransferase) domain 1"/>
    <property type="match status" value="1"/>
</dbReference>
<dbReference type="GO" id="GO:0005524">
    <property type="term" value="F:ATP binding"/>
    <property type="evidence" value="ECO:0007669"/>
    <property type="project" value="UniProtKB-UniRule"/>
</dbReference>
<feature type="transmembrane region" description="Helical" evidence="7">
    <location>
        <begin position="485"/>
        <end position="505"/>
    </location>
</feature>
<evidence type="ECO:0000259" key="8">
    <source>
        <dbReference type="PROSITE" id="PS50011"/>
    </source>
</evidence>
<keyword evidence="7" id="KW-1133">Transmembrane helix</keyword>
<feature type="transmembrane region" description="Helical" evidence="7">
    <location>
        <begin position="811"/>
        <end position="828"/>
    </location>
</feature>
<dbReference type="RefSeq" id="WP_147866035.1">
    <property type="nucleotide sequence ID" value="NZ_CP036264.1"/>
</dbReference>
<evidence type="ECO:0000313" key="9">
    <source>
        <dbReference type="EMBL" id="QEF96186.1"/>
    </source>
</evidence>
<feature type="transmembrane region" description="Helical" evidence="7">
    <location>
        <begin position="835"/>
        <end position="852"/>
    </location>
</feature>